<protein>
    <submittedName>
        <fullName evidence="1">Uncharacterized protein</fullName>
    </submittedName>
</protein>
<reference evidence="2" key="1">
    <citation type="journal article" date="2020" name="Genome Biol.">
        <title>Gamete binning: chromosome-level and haplotype-resolved genome assembly enabled by high-throughput single-cell sequencing of gamete genomes.</title>
        <authorList>
            <person name="Campoy J.A."/>
            <person name="Sun H."/>
            <person name="Goel M."/>
            <person name="Jiao W.-B."/>
            <person name="Folz-Donahue K."/>
            <person name="Wang N."/>
            <person name="Rubio M."/>
            <person name="Liu C."/>
            <person name="Kukat C."/>
            <person name="Ruiz D."/>
            <person name="Huettel B."/>
            <person name="Schneeberger K."/>
        </authorList>
    </citation>
    <scope>NUCLEOTIDE SEQUENCE [LARGE SCALE GENOMIC DNA]</scope>
    <source>
        <strain evidence="2">cv. Rojo Pasion</strain>
    </source>
</reference>
<gene>
    <name evidence="1" type="ORF">ORAREDHAP_LOCUS13841</name>
</gene>
<dbReference type="Proteomes" id="UP000507245">
    <property type="component" value="Unassembled WGS sequence"/>
</dbReference>
<name>A0A6J5WJM3_PRUAR</name>
<proteinExistence type="predicted"/>
<dbReference type="AlphaFoldDB" id="A0A6J5WJM3"/>
<dbReference type="EMBL" id="CAEKKB010000002">
    <property type="protein sequence ID" value="CAB4299494.1"/>
    <property type="molecule type" value="Genomic_DNA"/>
</dbReference>
<organism evidence="1 2">
    <name type="scientific">Prunus armeniaca</name>
    <name type="common">Apricot</name>
    <name type="synonym">Armeniaca vulgaris</name>
    <dbReference type="NCBI Taxonomy" id="36596"/>
    <lineage>
        <taxon>Eukaryota</taxon>
        <taxon>Viridiplantae</taxon>
        <taxon>Streptophyta</taxon>
        <taxon>Embryophyta</taxon>
        <taxon>Tracheophyta</taxon>
        <taxon>Spermatophyta</taxon>
        <taxon>Magnoliopsida</taxon>
        <taxon>eudicotyledons</taxon>
        <taxon>Gunneridae</taxon>
        <taxon>Pentapetalae</taxon>
        <taxon>rosids</taxon>
        <taxon>fabids</taxon>
        <taxon>Rosales</taxon>
        <taxon>Rosaceae</taxon>
        <taxon>Amygdaloideae</taxon>
        <taxon>Amygdaleae</taxon>
        <taxon>Prunus</taxon>
    </lineage>
</organism>
<accession>A0A6J5WJM3</accession>
<sequence length="95" mass="10670">MSSKFPALARKRRQPKAIKPQELLIPDRNRKELRLLLQSTFGGCLGFVIDRIDLSGRTLVKVFTLMGCIFFIISVTTQKGSKSILSKIVFCGIEV</sequence>
<evidence type="ECO:0000313" key="2">
    <source>
        <dbReference type="Proteomes" id="UP000507245"/>
    </source>
</evidence>
<keyword evidence="2" id="KW-1185">Reference proteome</keyword>
<evidence type="ECO:0000313" key="1">
    <source>
        <dbReference type="EMBL" id="CAB4299494.1"/>
    </source>
</evidence>